<dbReference type="PANTHER" id="PTHR21666:SF290">
    <property type="entry name" value="PEPTIDASE M23 DOMAIN PROTEIN"/>
    <property type="match status" value="1"/>
</dbReference>
<feature type="domain" description="LysM" evidence="1">
    <location>
        <begin position="187"/>
        <end position="230"/>
    </location>
</feature>
<dbReference type="PANTHER" id="PTHR21666">
    <property type="entry name" value="PEPTIDASE-RELATED"/>
    <property type="match status" value="1"/>
</dbReference>
<dbReference type="RefSeq" id="WP_304218221.1">
    <property type="nucleotide sequence ID" value="NZ_JBHUEK010000004.1"/>
</dbReference>
<dbReference type="EMBL" id="JBHUEK010000004">
    <property type="protein sequence ID" value="MFD1777286.1"/>
    <property type="molecule type" value="Genomic_DNA"/>
</dbReference>
<dbReference type="InterPro" id="IPR050570">
    <property type="entry name" value="Cell_wall_metabolism_enzyme"/>
</dbReference>
<dbReference type="CDD" id="cd12797">
    <property type="entry name" value="M23_peptidase"/>
    <property type="match status" value="1"/>
</dbReference>
<evidence type="ECO:0000313" key="3">
    <source>
        <dbReference type="Proteomes" id="UP001597227"/>
    </source>
</evidence>
<protein>
    <submittedName>
        <fullName evidence="2">Peptidoglycan DD-metalloendopeptidase family protein</fullName>
    </submittedName>
</protein>
<dbReference type="InterPro" id="IPR016047">
    <property type="entry name" value="M23ase_b-sheet_dom"/>
</dbReference>
<dbReference type="Pfam" id="PF01551">
    <property type="entry name" value="Peptidase_M23"/>
    <property type="match status" value="1"/>
</dbReference>
<dbReference type="Gene3D" id="2.70.70.10">
    <property type="entry name" value="Glucose Permease (Domain IIA)"/>
    <property type="match status" value="1"/>
</dbReference>
<dbReference type="InterPro" id="IPR036779">
    <property type="entry name" value="LysM_dom_sf"/>
</dbReference>
<dbReference type="SMART" id="SM00257">
    <property type="entry name" value="LysM"/>
    <property type="match status" value="1"/>
</dbReference>
<dbReference type="Pfam" id="PF01476">
    <property type="entry name" value="LysM"/>
    <property type="match status" value="1"/>
</dbReference>
<dbReference type="Gene3D" id="3.10.350.10">
    <property type="entry name" value="LysM domain"/>
    <property type="match status" value="1"/>
</dbReference>
<dbReference type="SUPFAM" id="SSF51261">
    <property type="entry name" value="Duplicated hybrid motif"/>
    <property type="match status" value="1"/>
</dbReference>
<evidence type="ECO:0000259" key="1">
    <source>
        <dbReference type="PROSITE" id="PS51782"/>
    </source>
</evidence>
<proteinExistence type="predicted"/>
<dbReference type="InterPro" id="IPR018392">
    <property type="entry name" value="LysM"/>
</dbReference>
<dbReference type="InterPro" id="IPR011055">
    <property type="entry name" value="Dup_hybrid_motif"/>
</dbReference>
<evidence type="ECO:0000313" key="2">
    <source>
        <dbReference type="EMBL" id="MFD1777286.1"/>
    </source>
</evidence>
<reference evidence="3" key="1">
    <citation type="journal article" date="2019" name="Int. J. Syst. Evol. Microbiol.">
        <title>The Global Catalogue of Microorganisms (GCM) 10K type strain sequencing project: providing services to taxonomists for standard genome sequencing and annotation.</title>
        <authorList>
            <consortium name="The Broad Institute Genomics Platform"/>
            <consortium name="The Broad Institute Genome Sequencing Center for Infectious Disease"/>
            <person name="Wu L."/>
            <person name="Ma J."/>
        </authorList>
    </citation>
    <scope>NUCLEOTIDE SEQUENCE [LARGE SCALE GENOMIC DNA]</scope>
    <source>
        <strain evidence="3">CCUG 15531</strain>
    </source>
</reference>
<sequence>MFGKRFAIVAILAVCTGLLFIGECNVNAHELPGNKATEEWAWPVTGRITDTFGTRQGNHKGLDIAAPLGDHIYAVEEGIVKKSYFKGSYGHVVFIEHPNGYETVYAHLSKRNVQEGEKVVKGQLIGHIGSTGNSTGPHLHFEVHNGEWNSSRNNAIDPLYMLTDEQILVPTLMELEKEDTEVLKKLETYTVKAGDSLSVIAHRVGISVEEIKMLNQLTDDLIFPNQILIVEKS</sequence>
<dbReference type="SUPFAM" id="SSF54106">
    <property type="entry name" value="LysM domain"/>
    <property type="match status" value="1"/>
</dbReference>
<dbReference type="Proteomes" id="UP001597227">
    <property type="component" value="Unassembled WGS sequence"/>
</dbReference>
<name>A0ABW4MH88_9BACI</name>
<gene>
    <name evidence="2" type="ORF">ACFSFW_01150</name>
</gene>
<keyword evidence="3" id="KW-1185">Reference proteome</keyword>
<dbReference type="CDD" id="cd00118">
    <property type="entry name" value="LysM"/>
    <property type="match status" value="1"/>
</dbReference>
<comment type="caution">
    <text evidence="2">The sequence shown here is derived from an EMBL/GenBank/DDBJ whole genome shotgun (WGS) entry which is preliminary data.</text>
</comment>
<accession>A0ABW4MH88</accession>
<organism evidence="2 3">
    <name type="scientific">Fredinandcohnia salidurans</name>
    <dbReference type="NCBI Taxonomy" id="2595041"/>
    <lineage>
        <taxon>Bacteria</taxon>
        <taxon>Bacillati</taxon>
        <taxon>Bacillota</taxon>
        <taxon>Bacilli</taxon>
        <taxon>Bacillales</taxon>
        <taxon>Bacillaceae</taxon>
        <taxon>Fredinandcohnia</taxon>
    </lineage>
</organism>
<dbReference type="PROSITE" id="PS51782">
    <property type="entry name" value="LYSM"/>
    <property type="match status" value="1"/>
</dbReference>